<feature type="chain" id="PRO_5027997293" description="VWFA domain-containing protein" evidence="1">
    <location>
        <begin position="41"/>
        <end position="520"/>
    </location>
</feature>
<keyword evidence="1" id="KW-0732">Signal</keyword>
<dbReference type="EMBL" id="CACVAQ010000118">
    <property type="protein sequence ID" value="CAA6806423.1"/>
    <property type="molecule type" value="Genomic_DNA"/>
</dbReference>
<reference evidence="2" key="1">
    <citation type="submission" date="2020-01" db="EMBL/GenBank/DDBJ databases">
        <authorList>
            <person name="Meier V. D."/>
            <person name="Meier V D."/>
        </authorList>
    </citation>
    <scope>NUCLEOTIDE SEQUENCE</scope>
    <source>
        <strain evidence="2">HLG_WM_MAG_10</strain>
    </source>
</reference>
<dbReference type="AlphaFoldDB" id="A0A6S6SV42"/>
<evidence type="ECO:0008006" key="3">
    <source>
        <dbReference type="Google" id="ProtNLM"/>
    </source>
</evidence>
<protein>
    <recommendedName>
        <fullName evidence="3">VWFA domain-containing protein</fullName>
    </recommendedName>
</protein>
<evidence type="ECO:0000313" key="2">
    <source>
        <dbReference type="EMBL" id="CAA6806423.1"/>
    </source>
</evidence>
<name>A0A6S6SV42_9BACT</name>
<accession>A0A6S6SV42</accession>
<evidence type="ECO:0000256" key="1">
    <source>
        <dbReference type="SAM" id="SignalP"/>
    </source>
</evidence>
<gene>
    <name evidence="2" type="ORF">HELGO_WM34418</name>
</gene>
<proteinExistence type="predicted"/>
<feature type="signal peptide" evidence="1">
    <location>
        <begin position="1"/>
        <end position="40"/>
    </location>
</feature>
<organism evidence="2">
    <name type="scientific">uncultured Aureispira sp</name>
    <dbReference type="NCBI Taxonomy" id="1331704"/>
    <lineage>
        <taxon>Bacteria</taxon>
        <taxon>Pseudomonadati</taxon>
        <taxon>Bacteroidota</taxon>
        <taxon>Saprospiria</taxon>
        <taxon>Saprospirales</taxon>
        <taxon>Saprospiraceae</taxon>
        <taxon>Aureispira</taxon>
        <taxon>environmental samples</taxon>
    </lineage>
</organism>
<sequence>MNKGCLINRIEFIKTTKKTPAMRPLFLMFCLSVSLTTAYAQGYKPNFSPEDTLCFINLKLTNPDGTPYANSPVVLKGVKGHIVKVTTKKDGKIKAKVPFDETYTVHCGEHTCLRSITVNAFPYVTYNYQAYTRRFIYFTFTYQNSLNERLAAEAVTLYSSTGKVYTDTTNKEGQVIFYLPFDPEFRIAVKYHENVKTIRPRDVGKEYKIMSTVFTWMGSKRKERMAYLADSLSRLVHMDAMQFLDSLVRTGNQDKIAEADIYIPIDYDSTEWVSRMLQIKANAYQVKLEQNPTFLEEKNKAVLAPLHRLRDTFKNKIIVTDITGSMYGYTEQVMLWHALNFTKKEPKKYLFFNDGDGKGTAQKTIGSTGGLYFCQGQITDFNTIINTMRKGMRKGGGGECPENDVEALLAAEVHRNQSDEIFLIADNYSSVRDLALMEKLKVPIRIILCGVEDGGSSFWGRQEKIINEEYLNLAHATNGSIHLVKQDVYELSKTQEGASITINGQKFDFINGRFIRQEKL</sequence>